<sequence length="260" mass="28238">MDRKGVSTDGVALLSSVAYFMNKLTGKKDRDNTQDVSSPKVSVYSSLASQKYALGVDRMSTPNGGITNDNNVAVGESISTSSRKEYPSSADLQVLVYPTVVTPTVCTPIVEKTNDGFQTMGKKKKNKGKTKYNNSGQFGGYLVKQTVIYELEAITSVTVVSNKEGNITMSNSFAALDDESKEDVENVYDESPNLLHGTQTGESSSTFMVAAGTDIANITRQRPKPDKNRHKNGKSTQEPGIIKKSQPWSTLVNSHHDKNL</sequence>
<comment type="caution">
    <text evidence="2">The sequence shown here is derived from an EMBL/GenBank/DDBJ whole genome shotgun (WGS) entry which is preliminary data.</text>
</comment>
<organism evidence="2">
    <name type="scientific">Tanacetum cinerariifolium</name>
    <name type="common">Dalmatian daisy</name>
    <name type="synonym">Chrysanthemum cinerariifolium</name>
    <dbReference type="NCBI Taxonomy" id="118510"/>
    <lineage>
        <taxon>Eukaryota</taxon>
        <taxon>Viridiplantae</taxon>
        <taxon>Streptophyta</taxon>
        <taxon>Embryophyta</taxon>
        <taxon>Tracheophyta</taxon>
        <taxon>Spermatophyta</taxon>
        <taxon>Magnoliopsida</taxon>
        <taxon>eudicotyledons</taxon>
        <taxon>Gunneridae</taxon>
        <taxon>Pentapetalae</taxon>
        <taxon>asterids</taxon>
        <taxon>campanulids</taxon>
        <taxon>Asterales</taxon>
        <taxon>Asteraceae</taxon>
        <taxon>Asteroideae</taxon>
        <taxon>Anthemideae</taxon>
        <taxon>Anthemidinae</taxon>
        <taxon>Tanacetum</taxon>
    </lineage>
</organism>
<evidence type="ECO:0000256" key="1">
    <source>
        <dbReference type="SAM" id="MobiDB-lite"/>
    </source>
</evidence>
<feature type="region of interest" description="Disordered" evidence="1">
    <location>
        <begin position="216"/>
        <end position="260"/>
    </location>
</feature>
<protein>
    <submittedName>
        <fullName evidence="2">Uncharacterized protein</fullName>
    </submittedName>
</protein>
<gene>
    <name evidence="2" type="ORF">Tci_455656</name>
</gene>
<reference evidence="2" key="1">
    <citation type="journal article" date="2019" name="Sci. Rep.">
        <title>Draft genome of Tanacetum cinerariifolium, the natural source of mosquito coil.</title>
        <authorList>
            <person name="Yamashiro T."/>
            <person name="Shiraishi A."/>
            <person name="Satake H."/>
            <person name="Nakayama K."/>
        </authorList>
    </citation>
    <scope>NUCLEOTIDE SEQUENCE</scope>
</reference>
<accession>A0A699HXS9</accession>
<dbReference type="AlphaFoldDB" id="A0A699HXS9"/>
<dbReference type="EMBL" id="BKCJ010214400">
    <property type="protein sequence ID" value="GEY83682.1"/>
    <property type="molecule type" value="Genomic_DNA"/>
</dbReference>
<proteinExistence type="predicted"/>
<evidence type="ECO:0000313" key="2">
    <source>
        <dbReference type="EMBL" id="GEY83682.1"/>
    </source>
</evidence>
<name>A0A699HXS9_TANCI</name>